<dbReference type="AlphaFoldDB" id="A0A9J5XDD2"/>
<dbReference type="OrthoDB" id="1746429at2759"/>
<dbReference type="Proteomes" id="UP000824120">
    <property type="component" value="Chromosome 9"/>
</dbReference>
<gene>
    <name evidence="1" type="ORF">H5410_046829</name>
</gene>
<evidence type="ECO:0000313" key="1">
    <source>
        <dbReference type="EMBL" id="KAG5586395.1"/>
    </source>
</evidence>
<evidence type="ECO:0000313" key="2">
    <source>
        <dbReference type="Proteomes" id="UP000824120"/>
    </source>
</evidence>
<name>A0A9J5XDD2_SOLCO</name>
<keyword evidence="2" id="KW-1185">Reference proteome</keyword>
<sequence length="79" mass="9100">MKPLFSDHCAVSFPLGDRKNSGQKSFKFFNHIAEHPDFIGVVRKGWRGMAELEEVRAATNAFDPIKWLYLSLDRLTLFT</sequence>
<proteinExistence type="predicted"/>
<organism evidence="1 2">
    <name type="scientific">Solanum commersonii</name>
    <name type="common">Commerson's wild potato</name>
    <name type="synonym">Commerson's nightshade</name>
    <dbReference type="NCBI Taxonomy" id="4109"/>
    <lineage>
        <taxon>Eukaryota</taxon>
        <taxon>Viridiplantae</taxon>
        <taxon>Streptophyta</taxon>
        <taxon>Embryophyta</taxon>
        <taxon>Tracheophyta</taxon>
        <taxon>Spermatophyta</taxon>
        <taxon>Magnoliopsida</taxon>
        <taxon>eudicotyledons</taxon>
        <taxon>Gunneridae</taxon>
        <taxon>Pentapetalae</taxon>
        <taxon>asterids</taxon>
        <taxon>lamiids</taxon>
        <taxon>Solanales</taxon>
        <taxon>Solanaceae</taxon>
        <taxon>Solanoideae</taxon>
        <taxon>Solaneae</taxon>
        <taxon>Solanum</taxon>
    </lineage>
</organism>
<accession>A0A9J5XDD2</accession>
<reference evidence="1 2" key="1">
    <citation type="submission" date="2020-09" db="EMBL/GenBank/DDBJ databases">
        <title>De no assembly of potato wild relative species, Solanum commersonii.</title>
        <authorList>
            <person name="Cho K."/>
        </authorList>
    </citation>
    <scope>NUCLEOTIDE SEQUENCE [LARGE SCALE GENOMIC DNA]</scope>
    <source>
        <strain evidence="1">LZ3.2</strain>
        <tissue evidence="1">Leaf</tissue>
    </source>
</reference>
<comment type="caution">
    <text evidence="1">The sequence shown here is derived from an EMBL/GenBank/DDBJ whole genome shotgun (WGS) entry which is preliminary data.</text>
</comment>
<dbReference type="EMBL" id="JACXVP010000009">
    <property type="protein sequence ID" value="KAG5586395.1"/>
    <property type="molecule type" value="Genomic_DNA"/>
</dbReference>
<protein>
    <submittedName>
        <fullName evidence="1">Uncharacterized protein</fullName>
    </submittedName>
</protein>